<protein>
    <submittedName>
        <fullName evidence="1">Uncharacterized protein</fullName>
    </submittedName>
</protein>
<name>A0ACC1PSC8_9APHY</name>
<organism evidence="1 2">
    <name type="scientific">Trametes sanguinea</name>
    <dbReference type="NCBI Taxonomy" id="158606"/>
    <lineage>
        <taxon>Eukaryota</taxon>
        <taxon>Fungi</taxon>
        <taxon>Dikarya</taxon>
        <taxon>Basidiomycota</taxon>
        <taxon>Agaricomycotina</taxon>
        <taxon>Agaricomycetes</taxon>
        <taxon>Polyporales</taxon>
        <taxon>Polyporaceae</taxon>
        <taxon>Trametes</taxon>
    </lineage>
</organism>
<proteinExistence type="predicted"/>
<accession>A0ACC1PSC8</accession>
<sequence length="327" mass="37613">MSHSRSRWFPSANHRLLDPAERYTSSYCVRSSTLLNKRWAETCGYIPPENMSHSVITLYDINSTIPEPWAPNIWRIRFILNYKRLPHRTVWVELNEVEPTLRMIGAPPVGQKPDGRAVYTLPVIVDTLRSKSHPVVLSNVCTIAEYLEATYPARPIFPEGSRAMQALFVHYIQEIFIKPLLPILIPLTHQRLPERTQAHLRRGGSVVGPPHAAMGGYLHEQAWVAVKEQFNFLASILDKNNSDGNGVVAMGRDVSYADFALCSVLIWIERVSPHECWAQIREWNGGRWKRLRNRCHEYMDVLDSLPYYTLCITFLYDVGCHWSLAVY</sequence>
<reference evidence="1" key="1">
    <citation type="submission" date="2022-08" db="EMBL/GenBank/DDBJ databases">
        <title>Genome Sequence of Pycnoporus sanguineus.</title>
        <authorList>
            <person name="Buettner E."/>
        </authorList>
    </citation>
    <scope>NUCLEOTIDE SEQUENCE</scope>
    <source>
        <strain evidence="1">CG-C14</strain>
    </source>
</reference>
<dbReference type="Proteomes" id="UP001144978">
    <property type="component" value="Unassembled WGS sequence"/>
</dbReference>
<evidence type="ECO:0000313" key="2">
    <source>
        <dbReference type="Proteomes" id="UP001144978"/>
    </source>
</evidence>
<dbReference type="EMBL" id="JANSHE010001713">
    <property type="protein sequence ID" value="KAJ3001427.1"/>
    <property type="molecule type" value="Genomic_DNA"/>
</dbReference>
<keyword evidence="2" id="KW-1185">Reference proteome</keyword>
<gene>
    <name evidence="1" type="ORF">NUW54_g6429</name>
</gene>
<comment type="caution">
    <text evidence="1">The sequence shown here is derived from an EMBL/GenBank/DDBJ whole genome shotgun (WGS) entry which is preliminary data.</text>
</comment>
<evidence type="ECO:0000313" key="1">
    <source>
        <dbReference type="EMBL" id="KAJ3001427.1"/>
    </source>
</evidence>